<evidence type="ECO:0000259" key="2">
    <source>
        <dbReference type="PROSITE" id="PS50829"/>
    </source>
</evidence>
<evidence type="ECO:0000313" key="4">
    <source>
        <dbReference type="Proteomes" id="UP000001568"/>
    </source>
</evidence>
<dbReference type="EMBL" id="CP000582">
    <property type="protein sequence ID" value="ABO94416.1"/>
    <property type="molecule type" value="Genomic_DNA"/>
</dbReference>
<feature type="non-terminal residue" evidence="3">
    <location>
        <position position="508"/>
    </location>
</feature>
<feature type="compositionally biased region" description="Basic and acidic residues" evidence="1">
    <location>
        <begin position="321"/>
        <end position="334"/>
    </location>
</feature>
<accession>A4RT73</accession>
<dbReference type="OMA" id="WVIEDRA"/>
<proteinExistence type="predicted"/>
<organism evidence="3 4">
    <name type="scientific">Ostreococcus lucimarinus (strain CCE9901)</name>
    <dbReference type="NCBI Taxonomy" id="436017"/>
    <lineage>
        <taxon>Eukaryota</taxon>
        <taxon>Viridiplantae</taxon>
        <taxon>Chlorophyta</taxon>
        <taxon>Mamiellophyceae</taxon>
        <taxon>Mamiellales</taxon>
        <taxon>Bathycoccaceae</taxon>
        <taxon>Ostreococcus</taxon>
    </lineage>
</organism>
<feature type="region of interest" description="Disordered" evidence="1">
    <location>
        <begin position="67"/>
        <end position="113"/>
    </location>
</feature>
<dbReference type="RefSeq" id="XP_001416124.1">
    <property type="nucleotide sequence ID" value="XM_001416087.1"/>
</dbReference>
<evidence type="ECO:0000256" key="1">
    <source>
        <dbReference type="SAM" id="MobiDB-lite"/>
    </source>
</evidence>
<dbReference type="AlphaFoldDB" id="A4RT73"/>
<dbReference type="HOGENOM" id="CLU_537048_0_0_1"/>
<dbReference type="OrthoDB" id="6415790at2759"/>
<keyword evidence="4" id="KW-1185">Reference proteome</keyword>
<evidence type="ECO:0000313" key="3">
    <source>
        <dbReference type="EMBL" id="ABO94416.1"/>
    </source>
</evidence>
<dbReference type="SUPFAM" id="SSF55277">
    <property type="entry name" value="GYF domain"/>
    <property type="match status" value="1"/>
</dbReference>
<dbReference type="KEGG" id="olu:OSTLU_14188"/>
<dbReference type="Gramene" id="ABO94416">
    <property type="protein sequence ID" value="ABO94416"/>
    <property type="gene ID" value="OSTLU_14188"/>
</dbReference>
<dbReference type="GeneID" id="5000549"/>
<feature type="domain" description="GYF" evidence="2">
    <location>
        <begin position="13"/>
        <end position="68"/>
    </location>
</feature>
<feature type="region of interest" description="Disordered" evidence="1">
    <location>
        <begin position="128"/>
        <end position="167"/>
    </location>
</feature>
<dbReference type="Proteomes" id="UP000001568">
    <property type="component" value="Chromosome 2"/>
</dbReference>
<feature type="compositionally biased region" description="Basic and acidic residues" evidence="1">
    <location>
        <begin position="103"/>
        <end position="113"/>
    </location>
</feature>
<feature type="region of interest" description="Disordered" evidence="1">
    <location>
        <begin position="188"/>
        <end position="246"/>
    </location>
</feature>
<protein>
    <recommendedName>
        <fullName evidence="2">GYF domain-containing protein</fullName>
    </recommendedName>
</protein>
<feature type="compositionally biased region" description="Basic and acidic residues" evidence="1">
    <location>
        <begin position="305"/>
        <end position="314"/>
    </location>
</feature>
<sequence>MSRRADARADAALGAYAYVDLAGATQGPFAARALARWHEDGFLERALALRRDGDGRETTVGDVVDALRARDRARDEEDDDADDARAREGEGASDGVADDDRDDGGARGDDARASALDDRLSRLLAIGGGELPRARAVTPDVAEEGGCEDAAARDAMGSETAGDDARARAYRRPRGWRDILRATRERVRRGRAAMGEPLGEEDETGTWSAAVNARLRDPRPDGRARGTEPDEEGALPEEPAPIDLREPFWVIEDRARMDGELDAERLNAAVAEQLRNTSKPPASGDARSDDSDVSWSGKPGGLERQAARAAERAALEAAQRNAREAAARTERAEDAAAVEEDEAARARAATEEARRRRHEMEQYFAANPYAGEWWLTEQENDGKFTLGPFAYHELLERLPHVAVAHRRDDDAWRVVGPYAARERVEGYGRNMDGAVLSFDRDEADADAAASRDMETEAWFDVVTSVIDVEGEVQNALSRNVGDEKDVNAWFDREMSKVKLPPGIAPMKS</sequence>
<dbReference type="InterPro" id="IPR035445">
    <property type="entry name" value="GYF-like_dom_sf"/>
</dbReference>
<dbReference type="PROSITE" id="PS50829">
    <property type="entry name" value="GYF"/>
    <property type="match status" value="1"/>
</dbReference>
<feature type="compositionally biased region" description="Basic and acidic residues" evidence="1">
    <location>
        <begin position="214"/>
        <end position="228"/>
    </location>
</feature>
<feature type="region of interest" description="Disordered" evidence="1">
    <location>
        <begin position="268"/>
        <end position="350"/>
    </location>
</feature>
<dbReference type="Gene3D" id="3.30.1490.40">
    <property type="match status" value="1"/>
</dbReference>
<name>A4RT73_OSTLU</name>
<dbReference type="InterPro" id="IPR003169">
    <property type="entry name" value="GYF"/>
</dbReference>
<reference evidence="3 4" key="1">
    <citation type="journal article" date="2007" name="Proc. Natl. Acad. Sci. U.S.A.">
        <title>The tiny eukaryote Ostreococcus provides genomic insights into the paradox of plankton speciation.</title>
        <authorList>
            <person name="Palenik B."/>
            <person name="Grimwood J."/>
            <person name="Aerts A."/>
            <person name="Rouze P."/>
            <person name="Salamov A."/>
            <person name="Putnam N."/>
            <person name="Dupont C."/>
            <person name="Jorgensen R."/>
            <person name="Derelle E."/>
            <person name="Rombauts S."/>
            <person name="Zhou K."/>
            <person name="Otillar R."/>
            <person name="Merchant S.S."/>
            <person name="Podell S."/>
            <person name="Gaasterland T."/>
            <person name="Napoli C."/>
            <person name="Gendler K."/>
            <person name="Manuell A."/>
            <person name="Tai V."/>
            <person name="Vallon O."/>
            <person name="Piganeau G."/>
            <person name="Jancek S."/>
            <person name="Heijde M."/>
            <person name="Jabbari K."/>
            <person name="Bowler C."/>
            <person name="Lohr M."/>
            <person name="Robbens S."/>
            <person name="Werner G."/>
            <person name="Dubchak I."/>
            <person name="Pazour G.J."/>
            <person name="Ren Q."/>
            <person name="Paulsen I."/>
            <person name="Delwiche C."/>
            <person name="Schmutz J."/>
            <person name="Rokhsar D."/>
            <person name="Van de Peer Y."/>
            <person name="Moreau H."/>
            <person name="Grigoriev I.V."/>
        </authorList>
    </citation>
    <scope>NUCLEOTIDE SEQUENCE [LARGE SCALE GENOMIC DNA]</scope>
    <source>
        <strain evidence="3 4">CCE9901</strain>
    </source>
</reference>
<gene>
    <name evidence="3" type="ORF">OSTLU_14188</name>
</gene>